<proteinExistence type="predicted"/>
<protein>
    <submittedName>
        <fullName evidence="1">Uncharacterized protein</fullName>
    </submittedName>
</protein>
<comment type="caution">
    <text evidence="1">The sequence shown here is derived from an EMBL/GenBank/DDBJ whole genome shotgun (WGS) entry which is preliminary data.</text>
</comment>
<gene>
    <name evidence="1" type="ORF">DWW18_08200</name>
</gene>
<accession>A0A412X1S5</accession>
<dbReference type="AlphaFoldDB" id="A0A412X1S5"/>
<dbReference type="Proteomes" id="UP000283589">
    <property type="component" value="Unassembled WGS sequence"/>
</dbReference>
<name>A0A412X1S5_9BACT</name>
<reference evidence="1 2" key="1">
    <citation type="submission" date="2018-08" db="EMBL/GenBank/DDBJ databases">
        <title>A genome reference for cultivated species of the human gut microbiota.</title>
        <authorList>
            <person name="Zou Y."/>
            <person name="Xue W."/>
            <person name="Luo G."/>
        </authorList>
    </citation>
    <scope>NUCLEOTIDE SEQUENCE [LARGE SCALE GENOMIC DNA]</scope>
    <source>
        <strain evidence="1 2">AF14-49</strain>
    </source>
</reference>
<evidence type="ECO:0000313" key="2">
    <source>
        <dbReference type="Proteomes" id="UP000283589"/>
    </source>
</evidence>
<organism evidence="1 2">
    <name type="scientific">Butyricimonas virosa</name>
    <dbReference type="NCBI Taxonomy" id="544645"/>
    <lineage>
        <taxon>Bacteria</taxon>
        <taxon>Pseudomonadati</taxon>
        <taxon>Bacteroidota</taxon>
        <taxon>Bacteroidia</taxon>
        <taxon>Bacteroidales</taxon>
        <taxon>Odoribacteraceae</taxon>
        <taxon>Butyricimonas</taxon>
    </lineage>
</organism>
<dbReference type="EMBL" id="QRZA01000008">
    <property type="protein sequence ID" value="RGV34290.1"/>
    <property type="molecule type" value="Genomic_DNA"/>
</dbReference>
<evidence type="ECO:0000313" key="1">
    <source>
        <dbReference type="EMBL" id="RGV34290.1"/>
    </source>
</evidence>
<sequence>MLVTSRDFANIVKLPQNNIQLKNIVFFVLGFIIIRKQNEKRAGNETHFHIRSLQYINPTKNN</sequence>